<dbReference type="EMBL" id="CP064812">
    <property type="protein sequence ID" value="QPG72788.1"/>
    <property type="molecule type" value="Genomic_DNA"/>
</dbReference>
<dbReference type="InterPro" id="IPR011990">
    <property type="entry name" value="TPR-like_helical_dom_sf"/>
</dbReference>
<accession>A0A875RWF7</accession>
<evidence type="ECO:0000256" key="1">
    <source>
        <dbReference type="ARBA" id="ARBA00004173"/>
    </source>
</evidence>
<dbReference type="GeneID" id="62193491"/>
<evidence type="ECO:0000313" key="4">
    <source>
        <dbReference type="EMBL" id="QPG72788.1"/>
    </source>
</evidence>
<dbReference type="GO" id="GO:0006396">
    <property type="term" value="P:RNA processing"/>
    <property type="evidence" value="ECO:0007669"/>
    <property type="project" value="TreeGrafter"/>
</dbReference>
<dbReference type="GO" id="GO:0007005">
    <property type="term" value="P:mitochondrion organization"/>
    <property type="evidence" value="ECO:0007669"/>
    <property type="project" value="TreeGrafter"/>
</dbReference>
<feature type="compositionally biased region" description="Basic and acidic residues" evidence="3">
    <location>
        <begin position="38"/>
        <end position="56"/>
    </location>
</feature>
<comment type="subcellular location">
    <subcellularLocation>
        <location evidence="1">Mitochondrion</location>
    </subcellularLocation>
</comment>
<dbReference type="PANTHER" id="PTHR47934:SF6">
    <property type="entry name" value="MITOCHONDRIAL GROUP I INTRON SPLICING FACTOR CCM1-RELATED"/>
    <property type="match status" value="1"/>
</dbReference>
<dbReference type="Gene3D" id="1.25.40.10">
    <property type="entry name" value="Tetratricopeptide repeat domain"/>
    <property type="match status" value="2"/>
</dbReference>
<evidence type="ECO:0000256" key="3">
    <source>
        <dbReference type="SAM" id="MobiDB-lite"/>
    </source>
</evidence>
<dbReference type="InterPro" id="IPR051114">
    <property type="entry name" value="Mito_RNA_Proc_CCM1"/>
</dbReference>
<evidence type="ECO:0000313" key="5">
    <source>
        <dbReference type="Proteomes" id="UP000662931"/>
    </source>
</evidence>
<feature type="region of interest" description="Disordered" evidence="3">
    <location>
        <begin position="38"/>
        <end position="59"/>
    </location>
</feature>
<organism evidence="4 5">
    <name type="scientific">Eeniella nana</name>
    <name type="common">Yeast</name>
    <name type="synonym">Brettanomyces nanus</name>
    <dbReference type="NCBI Taxonomy" id="13502"/>
    <lineage>
        <taxon>Eukaryota</taxon>
        <taxon>Fungi</taxon>
        <taxon>Dikarya</taxon>
        <taxon>Ascomycota</taxon>
        <taxon>Saccharomycotina</taxon>
        <taxon>Pichiomycetes</taxon>
        <taxon>Pichiales</taxon>
        <taxon>Pichiaceae</taxon>
        <taxon>Brettanomyces</taxon>
    </lineage>
</organism>
<dbReference type="PANTHER" id="PTHR47934">
    <property type="entry name" value="PENTATRICOPEPTIDE REPEAT-CONTAINING PROTEIN PET309, MITOCHONDRIAL"/>
    <property type="match status" value="1"/>
</dbReference>
<dbReference type="RefSeq" id="XP_038776353.1">
    <property type="nucleotide sequence ID" value="XM_038920425.1"/>
</dbReference>
<dbReference type="GO" id="GO:0005739">
    <property type="term" value="C:mitochondrion"/>
    <property type="evidence" value="ECO:0007669"/>
    <property type="project" value="UniProtKB-SubCell"/>
</dbReference>
<dbReference type="GO" id="GO:0003729">
    <property type="term" value="F:mRNA binding"/>
    <property type="evidence" value="ECO:0007669"/>
    <property type="project" value="TreeGrafter"/>
</dbReference>
<keyword evidence="5" id="KW-1185">Reference proteome</keyword>
<dbReference type="InterPro" id="IPR002885">
    <property type="entry name" value="PPR_rpt"/>
</dbReference>
<name>A0A875RWF7_EENNA</name>
<proteinExistence type="predicted"/>
<dbReference type="OrthoDB" id="185373at2759"/>
<protein>
    <recommendedName>
        <fullName evidence="2">Mitochondrial 15S rRNA processing factor CCM1</fullName>
    </recommendedName>
</protein>
<dbReference type="AlphaFoldDB" id="A0A875RWF7"/>
<dbReference type="KEGG" id="bnn:FOA43_000090"/>
<evidence type="ECO:0000256" key="2">
    <source>
        <dbReference type="ARBA" id="ARBA00044527"/>
    </source>
</evidence>
<dbReference type="Pfam" id="PF13041">
    <property type="entry name" value="PPR_2"/>
    <property type="match status" value="1"/>
</dbReference>
<reference evidence="4" key="1">
    <citation type="submission" date="2020-10" db="EMBL/GenBank/DDBJ databases">
        <authorList>
            <person name="Roach M.J.R."/>
        </authorList>
    </citation>
    <scope>NUCLEOTIDE SEQUENCE</scope>
    <source>
        <strain evidence="4">CBS 1945</strain>
    </source>
</reference>
<dbReference type="Proteomes" id="UP000662931">
    <property type="component" value="Chromosome 1"/>
</dbReference>
<gene>
    <name evidence="4" type="ORF">FOA43_000090</name>
</gene>
<sequence length="427" mass="49664">MPSLQGFVRRFHSYIPHKVGHRVRNRLNAAVKLSRVPRDVESENERQERRIQEKNARPVTNASAQSLVEKLLGKQLEENTVIGPRTSFTEEELNTIFKQRNLRLKYKVLGTTGNQLKDSLIVDRDVIKYLERDEVTKAVWLARLARYQGIFAYGTILKYLLIHEKFNAALSLFNDIKKRGQRPNGRVLNILFNGFANYGEGDMETVKISGSKVDSLYSIFLRALETSPADVSIVHVNTLLKVFRRAKKPDLAIKLYDNILASKRRELRPDVRTYTEMFSSLRSYTPDFKTAVQKAEELFARLQKDPLVKIDSQLIRSYSSVFVFANDPRLNARAITILREWYRLCTKEDIKKTVNWSKFNKNMLHDGPRKISVDVDVDQEVLLPLSDVNLKKTKRFEPDESIVRRYSKMCKLFGIKDEYKPRYVEVE</sequence>